<evidence type="ECO:0000313" key="9">
    <source>
        <dbReference type="Ensembl" id="ENSNVIP00000026013.1"/>
    </source>
</evidence>
<dbReference type="GO" id="GO:0060255">
    <property type="term" value="P:regulation of macromolecule metabolic process"/>
    <property type="evidence" value="ECO:0007669"/>
    <property type="project" value="UniProtKB-ARBA"/>
</dbReference>
<dbReference type="InterPro" id="IPR046350">
    <property type="entry name" value="Cystatin_sf"/>
</dbReference>
<dbReference type="GO" id="GO:0008191">
    <property type="term" value="F:metalloendopeptidase inhibitor activity"/>
    <property type="evidence" value="ECO:0007669"/>
    <property type="project" value="Ensembl"/>
</dbReference>
<evidence type="ECO:0000259" key="8">
    <source>
        <dbReference type="PROSITE" id="PS51530"/>
    </source>
</evidence>
<dbReference type="GO" id="GO:0007339">
    <property type="term" value="P:binding of sperm to zona pellucida"/>
    <property type="evidence" value="ECO:0007669"/>
    <property type="project" value="Ensembl"/>
</dbReference>
<dbReference type="Proteomes" id="UP000694425">
    <property type="component" value="Unplaced"/>
</dbReference>
<dbReference type="CDD" id="cd00042">
    <property type="entry name" value="CY"/>
    <property type="match status" value="2"/>
</dbReference>
<protein>
    <submittedName>
        <fullName evidence="9">Fetuin B</fullName>
    </submittedName>
</protein>
<name>A0A8C7C0G8_NEOVI</name>
<organism evidence="9 10">
    <name type="scientific">Neovison vison</name>
    <name type="common">American mink</name>
    <name type="synonym">Mustela vison</name>
    <dbReference type="NCBI Taxonomy" id="452646"/>
    <lineage>
        <taxon>Eukaryota</taxon>
        <taxon>Metazoa</taxon>
        <taxon>Chordata</taxon>
        <taxon>Craniata</taxon>
        <taxon>Vertebrata</taxon>
        <taxon>Euteleostomi</taxon>
        <taxon>Mammalia</taxon>
        <taxon>Eutheria</taxon>
        <taxon>Laurasiatheria</taxon>
        <taxon>Carnivora</taxon>
        <taxon>Caniformia</taxon>
        <taxon>Musteloidea</taxon>
        <taxon>Mustelidae</taxon>
        <taxon>Mustelinae</taxon>
        <taxon>Neogale</taxon>
    </lineage>
</organism>
<comment type="subcellular location">
    <subcellularLocation>
        <location evidence="1">Secreted</location>
    </subcellularLocation>
</comment>
<feature type="domain" description="Cystatin fetuin-B-type" evidence="8">
    <location>
        <begin position="155"/>
        <end position="259"/>
    </location>
</feature>
<feature type="domain" description="Cystatin fetuin-B-type" evidence="8">
    <location>
        <begin position="43"/>
        <end position="155"/>
    </location>
</feature>
<dbReference type="GeneTree" id="ENSGT00950000182930"/>
<dbReference type="PANTHER" id="PTHR13814:SF10">
    <property type="entry name" value="FETUIN-B"/>
    <property type="match status" value="1"/>
</dbReference>
<dbReference type="PANTHER" id="PTHR13814">
    <property type="entry name" value="FETUIN"/>
    <property type="match status" value="1"/>
</dbReference>
<keyword evidence="4" id="KW-0677">Repeat</keyword>
<evidence type="ECO:0000256" key="7">
    <source>
        <dbReference type="SAM" id="MobiDB-lite"/>
    </source>
</evidence>
<feature type="compositionally biased region" description="Polar residues" evidence="7">
    <location>
        <begin position="381"/>
        <end position="391"/>
    </location>
</feature>
<dbReference type="Ensembl" id="ENSNVIT00000030161.1">
    <property type="protein sequence ID" value="ENSNVIP00000026013.1"/>
    <property type="gene ID" value="ENSNVIG00000020058.1"/>
</dbReference>
<dbReference type="InterPro" id="IPR001363">
    <property type="entry name" value="Prot_inh_fetuin_CS"/>
</dbReference>
<keyword evidence="10" id="KW-1185">Reference proteome</keyword>
<dbReference type="GO" id="GO:0004869">
    <property type="term" value="F:cysteine-type endopeptidase inhibitor activity"/>
    <property type="evidence" value="ECO:0007669"/>
    <property type="project" value="InterPro"/>
</dbReference>
<dbReference type="Gene3D" id="3.10.450.10">
    <property type="match status" value="2"/>
</dbReference>
<proteinExistence type="predicted"/>
<evidence type="ECO:0000313" key="10">
    <source>
        <dbReference type="Proteomes" id="UP000694425"/>
    </source>
</evidence>
<keyword evidence="2" id="KW-0964">Secreted</keyword>
<dbReference type="SUPFAM" id="SSF54403">
    <property type="entry name" value="Cystatin/monellin"/>
    <property type="match status" value="2"/>
</dbReference>
<sequence>VSFLTDFFFLQKYSFLLFLMGLLLPLVLCTLAACCSARSVPPRPPPSIMLSRGCNDSDVLTVAGFALQDINRDRKDGYVLSLNRVRDVREHRQVLGSVFYLTLDVLETGCHVLTRKAWKDCGVRYIHRSVYGQCKAIYYVNRPERILYLSAYNCTLRPVSRRGIHTMYPEYLEAALESLAKYNSENPSKKYSLVQVTQASRQWVVGPAYFVEYLIKESPCTKSQASNCALQPLDSEPVGLCTGSMTQTPMEKFVSVSCNFFEQQGPASGGEVNAANQGPAHLPGVEESQQKVVAPTPGLPPKAVPKGSVQHLPDLDDEKNPEDAEENYHAEPCPVKLDLTTNPQGETLDVSFLFIGPAEQKLLVLPFPEDEQHSAECPGPAQQNNPLILPP</sequence>
<dbReference type="InterPro" id="IPR050735">
    <property type="entry name" value="Kininogen_Fetuin_HRG"/>
</dbReference>
<accession>A0A8C7C0G8</accession>
<dbReference type="InterPro" id="IPR025764">
    <property type="entry name" value="Cystatin_Fetuin_B"/>
</dbReference>
<evidence type="ECO:0000256" key="3">
    <source>
        <dbReference type="ARBA" id="ARBA00022729"/>
    </source>
</evidence>
<dbReference type="GO" id="GO:0005615">
    <property type="term" value="C:extracellular space"/>
    <property type="evidence" value="ECO:0007669"/>
    <property type="project" value="InterPro"/>
</dbReference>
<dbReference type="AlphaFoldDB" id="A0A8C7C0G8"/>
<evidence type="ECO:0000256" key="6">
    <source>
        <dbReference type="ARBA" id="ARBA00023180"/>
    </source>
</evidence>
<dbReference type="SMART" id="SM00043">
    <property type="entry name" value="CY"/>
    <property type="match status" value="2"/>
</dbReference>
<keyword evidence="5" id="KW-1015">Disulfide bond</keyword>
<feature type="region of interest" description="Disordered" evidence="7">
    <location>
        <begin position="288"/>
        <end position="330"/>
    </location>
</feature>
<evidence type="ECO:0000256" key="5">
    <source>
        <dbReference type="ARBA" id="ARBA00023157"/>
    </source>
</evidence>
<dbReference type="PROSITE" id="PS01255">
    <property type="entry name" value="FETUIN_2"/>
    <property type="match status" value="1"/>
</dbReference>
<dbReference type="PROSITE" id="PS51530">
    <property type="entry name" value="CYSTATIN_FETUIN_B"/>
    <property type="match status" value="2"/>
</dbReference>
<feature type="compositionally biased region" description="Acidic residues" evidence="7">
    <location>
        <begin position="315"/>
        <end position="325"/>
    </location>
</feature>
<reference evidence="9" key="1">
    <citation type="submission" date="2025-08" db="UniProtKB">
        <authorList>
            <consortium name="Ensembl"/>
        </authorList>
    </citation>
    <scope>IDENTIFICATION</scope>
</reference>
<feature type="region of interest" description="Disordered" evidence="7">
    <location>
        <begin position="370"/>
        <end position="391"/>
    </location>
</feature>
<dbReference type="Pfam" id="PF00031">
    <property type="entry name" value="Cystatin"/>
    <property type="match status" value="2"/>
</dbReference>
<keyword evidence="6" id="KW-0325">Glycoprotein</keyword>
<evidence type="ECO:0000256" key="4">
    <source>
        <dbReference type="ARBA" id="ARBA00022737"/>
    </source>
</evidence>
<keyword evidence="3" id="KW-0732">Signal</keyword>
<dbReference type="InterPro" id="IPR000010">
    <property type="entry name" value="Cystatin_dom"/>
</dbReference>
<evidence type="ECO:0000256" key="2">
    <source>
        <dbReference type="ARBA" id="ARBA00022525"/>
    </source>
</evidence>
<reference evidence="9" key="2">
    <citation type="submission" date="2025-09" db="UniProtKB">
        <authorList>
            <consortium name="Ensembl"/>
        </authorList>
    </citation>
    <scope>IDENTIFICATION</scope>
</reference>
<evidence type="ECO:0000256" key="1">
    <source>
        <dbReference type="ARBA" id="ARBA00004613"/>
    </source>
</evidence>
<dbReference type="FunFam" id="3.10.450.10:FF:000005">
    <property type="entry name" value="Histidine-rich glycoprotein"/>
    <property type="match status" value="1"/>
</dbReference>